<comment type="caution">
    <text evidence="2">The sequence shown here is derived from an EMBL/GenBank/DDBJ whole genome shotgun (WGS) entry which is preliminary data.</text>
</comment>
<protein>
    <submittedName>
        <fullName evidence="2">Uncharacterized protein</fullName>
    </submittedName>
</protein>
<sequence length="226" mass="23256">MRFSFASAFALSSLFLGALAAPAGDLTNPTSLVQSAAGSLTQGQTTTTKNTTVSQGSDKTVFSYIETVYSNVQEHTGAINKTISGYNADTASDSEKKNVITVVKTEVKSIVSILVQASVEIGKIGISANVDVSGVVSLVVKLLVEIISTLLNVVSVLGTTINDLLGNVLTLLVHAVTQLLSALVPIVGDVVKTVFSIVSGLIPAVGDVLVGLGELLQGEGLLDELL</sequence>
<dbReference type="Proteomes" id="UP001363622">
    <property type="component" value="Unassembled WGS sequence"/>
</dbReference>
<keyword evidence="3" id="KW-1185">Reference proteome</keyword>
<gene>
    <name evidence="2" type="ORF">IWZ03DRAFT_239563</name>
</gene>
<accession>A0ABR1KHM2</accession>
<reference evidence="2 3" key="1">
    <citation type="submission" date="2024-04" db="EMBL/GenBank/DDBJ databases">
        <title>Phyllosticta paracitricarpa is synonymous to the EU quarantine fungus P. citricarpa based on phylogenomic analyses.</title>
        <authorList>
            <consortium name="Lawrence Berkeley National Laboratory"/>
            <person name="Van Ingen-Buijs V.A."/>
            <person name="Van Westerhoven A.C."/>
            <person name="Haridas S."/>
            <person name="Skiadas P."/>
            <person name="Martin F."/>
            <person name="Groenewald J.Z."/>
            <person name="Crous P.W."/>
            <person name="Seidl M.F."/>
        </authorList>
    </citation>
    <scope>NUCLEOTIDE SEQUENCE [LARGE SCALE GENOMIC DNA]</scope>
    <source>
        <strain evidence="2 3">CBS 123371</strain>
    </source>
</reference>
<feature type="signal peptide" evidence="1">
    <location>
        <begin position="1"/>
        <end position="20"/>
    </location>
</feature>
<keyword evidence="1" id="KW-0732">Signal</keyword>
<name>A0ABR1KHM2_9PEZI</name>
<evidence type="ECO:0000313" key="2">
    <source>
        <dbReference type="EMBL" id="KAK7513735.1"/>
    </source>
</evidence>
<dbReference type="EMBL" id="JBBPHU010000009">
    <property type="protein sequence ID" value="KAK7513735.1"/>
    <property type="molecule type" value="Genomic_DNA"/>
</dbReference>
<evidence type="ECO:0000256" key="1">
    <source>
        <dbReference type="SAM" id="SignalP"/>
    </source>
</evidence>
<evidence type="ECO:0000313" key="3">
    <source>
        <dbReference type="Proteomes" id="UP001363622"/>
    </source>
</evidence>
<organism evidence="2 3">
    <name type="scientific">Phyllosticta citriasiana</name>
    <dbReference type="NCBI Taxonomy" id="595635"/>
    <lineage>
        <taxon>Eukaryota</taxon>
        <taxon>Fungi</taxon>
        <taxon>Dikarya</taxon>
        <taxon>Ascomycota</taxon>
        <taxon>Pezizomycotina</taxon>
        <taxon>Dothideomycetes</taxon>
        <taxon>Dothideomycetes incertae sedis</taxon>
        <taxon>Botryosphaeriales</taxon>
        <taxon>Phyllostictaceae</taxon>
        <taxon>Phyllosticta</taxon>
    </lineage>
</organism>
<proteinExistence type="predicted"/>
<feature type="chain" id="PRO_5047089226" evidence="1">
    <location>
        <begin position="21"/>
        <end position="226"/>
    </location>
</feature>